<dbReference type="InterPro" id="IPR007219">
    <property type="entry name" value="XnlR_reg_dom"/>
</dbReference>
<dbReference type="GO" id="GO:0003677">
    <property type="term" value="F:DNA binding"/>
    <property type="evidence" value="ECO:0007669"/>
    <property type="project" value="InterPro"/>
</dbReference>
<feature type="domain" description="Xylanolytic transcriptional activator regulatory" evidence="2">
    <location>
        <begin position="142"/>
        <end position="375"/>
    </location>
</feature>
<dbReference type="GO" id="GO:0003700">
    <property type="term" value="F:DNA-binding transcription factor activity"/>
    <property type="evidence" value="ECO:0007669"/>
    <property type="project" value="TreeGrafter"/>
</dbReference>
<evidence type="ECO:0000256" key="1">
    <source>
        <dbReference type="ARBA" id="ARBA00023242"/>
    </source>
</evidence>
<dbReference type="EMBL" id="JAGMUV010000020">
    <property type="protein sequence ID" value="KAH7125988.1"/>
    <property type="molecule type" value="Genomic_DNA"/>
</dbReference>
<dbReference type="Pfam" id="PF04082">
    <property type="entry name" value="Fungal_trans"/>
    <property type="match status" value="1"/>
</dbReference>
<keyword evidence="1" id="KW-0539">Nucleus</keyword>
<proteinExistence type="predicted"/>
<accession>A0A9P9IKU7</accession>
<reference evidence="3" key="1">
    <citation type="journal article" date="2021" name="Nat. Commun.">
        <title>Genetic determinants of endophytism in the Arabidopsis root mycobiome.</title>
        <authorList>
            <person name="Mesny F."/>
            <person name="Miyauchi S."/>
            <person name="Thiergart T."/>
            <person name="Pickel B."/>
            <person name="Atanasova L."/>
            <person name="Karlsson M."/>
            <person name="Huettel B."/>
            <person name="Barry K.W."/>
            <person name="Haridas S."/>
            <person name="Chen C."/>
            <person name="Bauer D."/>
            <person name="Andreopoulos W."/>
            <person name="Pangilinan J."/>
            <person name="LaButti K."/>
            <person name="Riley R."/>
            <person name="Lipzen A."/>
            <person name="Clum A."/>
            <person name="Drula E."/>
            <person name="Henrissat B."/>
            <person name="Kohler A."/>
            <person name="Grigoriev I.V."/>
            <person name="Martin F.M."/>
            <person name="Hacquard S."/>
        </authorList>
    </citation>
    <scope>NUCLEOTIDE SEQUENCE</scope>
    <source>
        <strain evidence="3">MPI-CAGE-AT-0147</strain>
    </source>
</reference>
<dbReference type="GO" id="GO:0008270">
    <property type="term" value="F:zinc ion binding"/>
    <property type="evidence" value="ECO:0007669"/>
    <property type="project" value="InterPro"/>
</dbReference>
<name>A0A9P9IKU7_9HYPO</name>
<evidence type="ECO:0000259" key="2">
    <source>
        <dbReference type="Pfam" id="PF04082"/>
    </source>
</evidence>
<evidence type="ECO:0000313" key="4">
    <source>
        <dbReference type="Proteomes" id="UP000738349"/>
    </source>
</evidence>
<dbReference type="PANTHER" id="PTHR47655:SF2">
    <property type="entry name" value="QUINIC ACID UTILIZATION ACTIVATOR"/>
    <property type="match status" value="1"/>
</dbReference>
<dbReference type="GO" id="GO:0006351">
    <property type="term" value="P:DNA-templated transcription"/>
    <property type="evidence" value="ECO:0007669"/>
    <property type="project" value="InterPro"/>
</dbReference>
<dbReference type="OrthoDB" id="2534600at2759"/>
<comment type="caution">
    <text evidence="3">The sequence shown here is derived from an EMBL/GenBank/DDBJ whole genome shotgun (WGS) entry which is preliminary data.</text>
</comment>
<dbReference type="AlphaFoldDB" id="A0A9P9IKU7"/>
<dbReference type="GO" id="GO:0045944">
    <property type="term" value="P:positive regulation of transcription by RNA polymerase II"/>
    <property type="evidence" value="ECO:0007669"/>
    <property type="project" value="TreeGrafter"/>
</dbReference>
<evidence type="ECO:0000313" key="3">
    <source>
        <dbReference type="EMBL" id="KAH7125988.1"/>
    </source>
</evidence>
<organism evidence="3 4">
    <name type="scientific">Dactylonectria macrodidyma</name>
    <dbReference type="NCBI Taxonomy" id="307937"/>
    <lineage>
        <taxon>Eukaryota</taxon>
        <taxon>Fungi</taxon>
        <taxon>Dikarya</taxon>
        <taxon>Ascomycota</taxon>
        <taxon>Pezizomycotina</taxon>
        <taxon>Sordariomycetes</taxon>
        <taxon>Hypocreomycetidae</taxon>
        <taxon>Hypocreales</taxon>
        <taxon>Nectriaceae</taxon>
        <taxon>Dactylonectria</taxon>
    </lineage>
</organism>
<protein>
    <recommendedName>
        <fullName evidence="2">Xylanolytic transcriptional activator regulatory domain-containing protein</fullName>
    </recommendedName>
</protein>
<dbReference type="InterPro" id="IPR052783">
    <property type="entry name" value="Metabolic/Drug-Res_Regulator"/>
</dbReference>
<dbReference type="CDD" id="cd12148">
    <property type="entry name" value="fungal_TF_MHR"/>
    <property type="match status" value="1"/>
</dbReference>
<dbReference type="Proteomes" id="UP000738349">
    <property type="component" value="Unassembled WGS sequence"/>
</dbReference>
<keyword evidence="4" id="KW-1185">Reference proteome</keyword>
<gene>
    <name evidence="3" type="ORF">EDB81DRAFT_889699</name>
</gene>
<dbReference type="PANTHER" id="PTHR47655">
    <property type="entry name" value="QUINIC ACID UTILIZATION ACTIVATOR"/>
    <property type="match status" value="1"/>
</dbReference>
<sequence>MLHSFEDGENVALGLFRGEDIVSSVQTENSTSLVNFLGNLWRQSTAFTYLESLFGTIDTGSKGNHSAPDLQEIPELAFAHSLLTKKHSQTHPSPSLAQCATAAISTCCENGQSPNEQPGIVPPISDPARSERSLPPNWEYLLNLYFTNTQKYIPILEQEDILQFATELASRETRGKPSSRGHVVQPGQYASLLAALAFAAYQEALCTLSRNDGLSNINLALSLRLKVGAATMVMDSDESQGLEHVQTLSILALLEMSSGSLGKAWTLVGRGVYIMTDLVMITAPETTQERHQDDRYRLVLRGLFVIETMIAFRLGRRPYLQSQDLSTAGALRVNRSTEWEFHTPFNRSNTSLEYQLHSETEKILETFEHFVSMLCIANEFLHAPNHSASHIEKALRQFRVWFDNLLPDERDTVIASTRCVNPSSAPESLNLSLCATSMYLMLQIKELISNEHLSSIPTQIPTTYSSVPTLLGRVQEAGLVSLYPMIDTYIYFMNSG</sequence>